<evidence type="ECO:0000313" key="2">
    <source>
        <dbReference type="EMBL" id="OTG14452.1"/>
    </source>
</evidence>
<dbReference type="InParanoid" id="A0A251TV52"/>
<dbReference type="EMBL" id="MNCJ02000324">
    <property type="protein sequence ID" value="KAF5790235.1"/>
    <property type="molecule type" value="Genomic_DNA"/>
</dbReference>
<evidence type="ECO:0000313" key="3">
    <source>
        <dbReference type="Proteomes" id="UP000215914"/>
    </source>
</evidence>
<protein>
    <submittedName>
        <fullName evidence="1">Oxidoreductase</fullName>
        <ecNumber evidence="1">1.1.1.-</ecNumber>
    </submittedName>
    <submittedName>
        <fullName evidence="2">Putative groES-like protein</fullName>
    </submittedName>
</protein>
<dbReference type="Proteomes" id="UP000215914">
    <property type="component" value="Chromosome 9"/>
</dbReference>
<proteinExistence type="predicted"/>
<dbReference type="Gramene" id="mRNA:HanXRQr2_Chr09g0380761">
    <property type="protein sequence ID" value="mRNA:HanXRQr2_Chr09g0380761"/>
    <property type="gene ID" value="HanXRQr2_Chr09g0380761"/>
</dbReference>
<reference evidence="1 3" key="1">
    <citation type="journal article" date="2017" name="Nature">
        <title>The sunflower genome provides insights into oil metabolism, flowering and Asterid evolution.</title>
        <authorList>
            <person name="Badouin H."/>
            <person name="Gouzy J."/>
            <person name="Grassa C.J."/>
            <person name="Murat F."/>
            <person name="Staton S.E."/>
            <person name="Cottret L."/>
            <person name="Lelandais-Briere C."/>
            <person name="Owens G.L."/>
            <person name="Carrere S."/>
            <person name="Mayjonade B."/>
            <person name="Legrand L."/>
            <person name="Gill N."/>
            <person name="Kane N.C."/>
            <person name="Bowers J.E."/>
            <person name="Hubner S."/>
            <person name="Bellec A."/>
            <person name="Berard A."/>
            <person name="Berges H."/>
            <person name="Blanchet N."/>
            <person name="Boniface M.C."/>
            <person name="Brunel D."/>
            <person name="Catrice O."/>
            <person name="Chaidir N."/>
            <person name="Claudel C."/>
            <person name="Donnadieu C."/>
            <person name="Faraut T."/>
            <person name="Fievet G."/>
            <person name="Helmstetter N."/>
            <person name="King M."/>
            <person name="Knapp S.J."/>
            <person name="Lai Z."/>
            <person name="Le Paslier M.C."/>
            <person name="Lippi Y."/>
            <person name="Lorenzon L."/>
            <person name="Mandel J.R."/>
            <person name="Marage G."/>
            <person name="Marchand G."/>
            <person name="Marquand E."/>
            <person name="Bret-Mestries E."/>
            <person name="Morien E."/>
            <person name="Nambeesan S."/>
            <person name="Nguyen T."/>
            <person name="Pegot-Espagnet P."/>
            <person name="Pouilly N."/>
            <person name="Raftis F."/>
            <person name="Sallet E."/>
            <person name="Schiex T."/>
            <person name="Thomas J."/>
            <person name="Vandecasteele C."/>
            <person name="Vares D."/>
            <person name="Vear F."/>
            <person name="Vautrin S."/>
            <person name="Crespi M."/>
            <person name="Mangin B."/>
            <person name="Burke J.M."/>
            <person name="Salse J."/>
            <person name="Munos S."/>
            <person name="Vincourt P."/>
            <person name="Rieseberg L.H."/>
            <person name="Langlade N.B."/>
        </authorList>
    </citation>
    <scope>NUCLEOTIDE SEQUENCE [LARGE SCALE GENOMIC DNA]</scope>
    <source>
        <strain evidence="3">cv. SF193</strain>
        <tissue evidence="1">Leaves</tissue>
    </source>
</reference>
<sequence length="52" mass="5657">MKFNPIVISDAAAVALVIEDVKVAPPQTGEVRVQILFTALRLKVGCDPDHRN</sequence>
<evidence type="ECO:0000313" key="1">
    <source>
        <dbReference type="EMBL" id="KAF5790235.1"/>
    </source>
</evidence>
<dbReference type="InterPro" id="IPR011032">
    <property type="entry name" value="GroES-like_sf"/>
</dbReference>
<dbReference type="AlphaFoldDB" id="A0A251TV52"/>
<keyword evidence="3" id="KW-1185">Reference proteome</keyword>
<dbReference type="EC" id="1.1.1.-" evidence="1"/>
<name>A0A251TV52_HELAN</name>
<dbReference type="EMBL" id="CM007898">
    <property type="protein sequence ID" value="OTG14452.1"/>
    <property type="molecule type" value="Genomic_DNA"/>
</dbReference>
<gene>
    <name evidence="2" type="ORF">HannXRQ_Chr09g0249531</name>
    <name evidence="1" type="ORF">HanXRQr2_Chr09g0380761</name>
</gene>
<accession>A0A251TV52</accession>
<reference evidence="1" key="3">
    <citation type="submission" date="2020-06" db="EMBL/GenBank/DDBJ databases">
        <title>Helianthus annuus Genome sequencing and assembly Release 2.</title>
        <authorList>
            <person name="Gouzy J."/>
            <person name="Langlade N."/>
            <person name="Munos S."/>
        </authorList>
    </citation>
    <scope>NUCLEOTIDE SEQUENCE</scope>
    <source>
        <tissue evidence="1">Leaves</tissue>
    </source>
</reference>
<organism evidence="2 3">
    <name type="scientific">Helianthus annuus</name>
    <name type="common">Common sunflower</name>
    <dbReference type="NCBI Taxonomy" id="4232"/>
    <lineage>
        <taxon>Eukaryota</taxon>
        <taxon>Viridiplantae</taxon>
        <taxon>Streptophyta</taxon>
        <taxon>Embryophyta</taxon>
        <taxon>Tracheophyta</taxon>
        <taxon>Spermatophyta</taxon>
        <taxon>Magnoliopsida</taxon>
        <taxon>eudicotyledons</taxon>
        <taxon>Gunneridae</taxon>
        <taxon>Pentapetalae</taxon>
        <taxon>asterids</taxon>
        <taxon>campanulids</taxon>
        <taxon>Asterales</taxon>
        <taxon>Asteraceae</taxon>
        <taxon>Asteroideae</taxon>
        <taxon>Heliantheae alliance</taxon>
        <taxon>Heliantheae</taxon>
        <taxon>Helianthus</taxon>
    </lineage>
</organism>
<reference evidence="2" key="2">
    <citation type="submission" date="2017-02" db="EMBL/GenBank/DDBJ databases">
        <title>Sunflower complete genome.</title>
        <authorList>
            <person name="Langlade N."/>
            <person name="Munos S."/>
        </authorList>
    </citation>
    <scope>NUCLEOTIDE SEQUENCE [LARGE SCALE GENOMIC DNA]</scope>
    <source>
        <tissue evidence="2">Leaves</tissue>
    </source>
</reference>
<keyword evidence="1" id="KW-0560">Oxidoreductase</keyword>
<dbReference type="GO" id="GO:0016491">
    <property type="term" value="F:oxidoreductase activity"/>
    <property type="evidence" value="ECO:0007669"/>
    <property type="project" value="UniProtKB-KW"/>
</dbReference>
<dbReference type="SUPFAM" id="SSF50129">
    <property type="entry name" value="GroES-like"/>
    <property type="match status" value="1"/>
</dbReference>